<evidence type="ECO:0000313" key="5">
    <source>
        <dbReference type="EMBL" id="SUZ51624.1"/>
    </source>
</evidence>
<dbReference type="InterPro" id="IPR020097">
    <property type="entry name" value="PsdUridine_synth_TruA_a/b_dom"/>
</dbReference>
<keyword evidence="2" id="KW-0819">tRNA processing</keyword>
<gene>
    <name evidence="5" type="ORF">METZ01_LOCUS4478</name>
</gene>
<accession>A0A381NC35</accession>
<dbReference type="Pfam" id="PF01416">
    <property type="entry name" value="PseudoU_synth_1"/>
    <property type="match status" value="1"/>
</dbReference>
<protein>
    <recommendedName>
        <fullName evidence="4">Pseudouridine synthase I TruA alpha/beta domain-containing protein</fullName>
    </recommendedName>
</protein>
<dbReference type="EMBL" id="UINC01000231">
    <property type="protein sequence ID" value="SUZ51624.1"/>
    <property type="molecule type" value="Genomic_DNA"/>
</dbReference>
<evidence type="ECO:0000259" key="4">
    <source>
        <dbReference type="Pfam" id="PF01416"/>
    </source>
</evidence>
<dbReference type="GO" id="GO:0003723">
    <property type="term" value="F:RNA binding"/>
    <property type="evidence" value="ECO:0007669"/>
    <property type="project" value="InterPro"/>
</dbReference>
<evidence type="ECO:0000256" key="3">
    <source>
        <dbReference type="ARBA" id="ARBA00023235"/>
    </source>
</evidence>
<dbReference type="InterPro" id="IPR001406">
    <property type="entry name" value="PsdUridine_synth_TruA"/>
</dbReference>
<dbReference type="InterPro" id="IPR020103">
    <property type="entry name" value="PsdUridine_synth_cat_dom_sf"/>
</dbReference>
<sequence>MEPDMDICELRDALNGNLPDDCRVNLVEVTDFDFHARFSAQRRDYFYSCRKDRYLLDRNTVWYTGNLDLSKLNNAAEILVGEHDFLSFSKKSRDIKNTNCTIFQSQWQESSKIVNYYVSGNRFLHHMVRYLVGTMVAISHGNYTIKEFKDLLNHPKHDVHIYRAPAYGLVLDHVSYE</sequence>
<evidence type="ECO:0000256" key="1">
    <source>
        <dbReference type="ARBA" id="ARBA00009375"/>
    </source>
</evidence>
<proteinExistence type="inferred from homology"/>
<dbReference type="GO" id="GO:0009982">
    <property type="term" value="F:pseudouridine synthase activity"/>
    <property type="evidence" value="ECO:0007669"/>
    <property type="project" value="InterPro"/>
</dbReference>
<dbReference type="Gene3D" id="3.30.70.660">
    <property type="entry name" value="Pseudouridine synthase I, catalytic domain, C-terminal subdomain"/>
    <property type="match status" value="1"/>
</dbReference>
<dbReference type="AlphaFoldDB" id="A0A381NC35"/>
<keyword evidence="3" id="KW-0413">Isomerase</keyword>
<organism evidence="5">
    <name type="scientific">marine metagenome</name>
    <dbReference type="NCBI Taxonomy" id="408172"/>
    <lineage>
        <taxon>unclassified sequences</taxon>
        <taxon>metagenomes</taxon>
        <taxon>ecological metagenomes</taxon>
    </lineage>
</organism>
<dbReference type="InterPro" id="IPR020095">
    <property type="entry name" value="PsdUridine_synth_TruA_C"/>
</dbReference>
<evidence type="ECO:0000256" key="2">
    <source>
        <dbReference type="ARBA" id="ARBA00022694"/>
    </source>
</evidence>
<dbReference type="PANTHER" id="PTHR11142">
    <property type="entry name" value="PSEUDOURIDYLATE SYNTHASE"/>
    <property type="match status" value="1"/>
</dbReference>
<dbReference type="GO" id="GO:0031119">
    <property type="term" value="P:tRNA pseudouridine synthesis"/>
    <property type="evidence" value="ECO:0007669"/>
    <property type="project" value="TreeGrafter"/>
</dbReference>
<dbReference type="PANTHER" id="PTHR11142:SF0">
    <property type="entry name" value="TRNA PSEUDOURIDINE SYNTHASE-LIKE 1"/>
    <property type="match status" value="1"/>
</dbReference>
<name>A0A381NC35_9ZZZZ</name>
<comment type="similarity">
    <text evidence="1">Belongs to the tRNA pseudouridine synthase TruA family.</text>
</comment>
<dbReference type="SUPFAM" id="SSF55120">
    <property type="entry name" value="Pseudouridine synthase"/>
    <property type="match status" value="1"/>
</dbReference>
<feature type="domain" description="Pseudouridine synthase I TruA alpha/beta" evidence="4">
    <location>
        <begin position="75"/>
        <end position="177"/>
    </location>
</feature>
<reference evidence="5" key="1">
    <citation type="submission" date="2018-05" db="EMBL/GenBank/DDBJ databases">
        <authorList>
            <person name="Lanie J.A."/>
            <person name="Ng W.-L."/>
            <person name="Kazmierczak K.M."/>
            <person name="Andrzejewski T.M."/>
            <person name="Davidsen T.M."/>
            <person name="Wayne K.J."/>
            <person name="Tettelin H."/>
            <person name="Glass J.I."/>
            <person name="Rusch D."/>
            <person name="Podicherti R."/>
            <person name="Tsui H.-C.T."/>
            <person name="Winkler M.E."/>
        </authorList>
    </citation>
    <scope>NUCLEOTIDE SEQUENCE</scope>
</reference>